<gene>
    <name evidence="2" type="ordered locus">NAMH_0348</name>
</gene>
<dbReference type="RefSeq" id="WP_015902468.1">
    <property type="nucleotide sequence ID" value="NC_012115.1"/>
</dbReference>
<reference evidence="2 3" key="1">
    <citation type="journal article" date="2009" name="PLoS Genet.">
        <title>Adaptations to submarine hydrothermal environments exemplified by the genome of Nautilia profundicola.</title>
        <authorList>
            <person name="Campbell B.J."/>
            <person name="Smith J.L."/>
            <person name="Hanson T.E."/>
            <person name="Klotz M.G."/>
            <person name="Stein L.Y."/>
            <person name="Lee C.K."/>
            <person name="Wu D."/>
            <person name="Robinson J.M."/>
            <person name="Khouri H.M."/>
            <person name="Eisen J.A."/>
            <person name="Cary S.C."/>
        </authorList>
    </citation>
    <scope>NUCLEOTIDE SEQUENCE [LARGE SCALE GENOMIC DNA]</scope>
    <source>
        <strain evidence="3">ATCC BAA-1463 / DSM 18972 / AmH</strain>
    </source>
</reference>
<dbReference type="AlphaFoldDB" id="B9L813"/>
<evidence type="ECO:0000313" key="3">
    <source>
        <dbReference type="Proteomes" id="UP000000448"/>
    </source>
</evidence>
<protein>
    <submittedName>
        <fullName evidence="2">Annexin</fullName>
    </submittedName>
</protein>
<dbReference type="HOGENOM" id="CLU_1545994_0_0_7"/>
<feature type="chain" id="PRO_5002886288" evidence="1">
    <location>
        <begin position="19"/>
        <end position="173"/>
    </location>
</feature>
<keyword evidence="1" id="KW-0732">Signal</keyword>
<dbReference type="OrthoDB" id="5373137at2"/>
<evidence type="ECO:0000313" key="2">
    <source>
        <dbReference type="EMBL" id="ACM93416.1"/>
    </source>
</evidence>
<evidence type="ECO:0000256" key="1">
    <source>
        <dbReference type="SAM" id="SignalP"/>
    </source>
</evidence>
<organism evidence="2 3">
    <name type="scientific">Nautilia profundicola (strain ATCC BAA-1463 / DSM 18972 / AmH)</name>
    <dbReference type="NCBI Taxonomy" id="598659"/>
    <lineage>
        <taxon>Bacteria</taxon>
        <taxon>Pseudomonadati</taxon>
        <taxon>Campylobacterota</taxon>
        <taxon>Epsilonproteobacteria</taxon>
        <taxon>Nautiliales</taxon>
        <taxon>Nautiliaceae</taxon>
        <taxon>Nautilia</taxon>
    </lineage>
</organism>
<dbReference type="Proteomes" id="UP000000448">
    <property type="component" value="Chromosome"/>
</dbReference>
<accession>B9L813</accession>
<keyword evidence="3" id="KW-1185">Reference proteome</keyword>
<dbReference type="KEGG" id="nam:NAMH_0348"/>
<proteinExistence type="predicted"/>
<dbReference type="EMBL" id="CP001279">
    <property type="protein sequence ID" value="ACM93416.1"/>
    <property type="molecule type" value="Genomic_DNA"/>
</dbReference>
<dbReference type="STRING" id="598659.NAMH_0348"/>
<sequence length="173" mass="19560">MNKNSLLMFILPVSFLLAATPSEIIKKDFNSKILPQIVKDLDKNGESIVILRIYKTQKSVTLKTYKVQQTLSVSELLVKEGDYSQGYKYYTKYILKPSQIKVTDFVKIIGAKTDKDLDELFANNAEKLIQVLKEQKQFIAVKGLEKIIKKDRLNDLKAFLKGVLAGKVPASCS</sequence>
<feature type="signal peptide" evidence="1">
    <location>
        <begin position="1"/>
        <end position="18"/>
    </location>
</feature>
<name>B9L813_NAUPA</name>